<reference evidence="3" key="1">
    <citation type="journal article" date="2021" name="Nat. Commun.">
        <title>Genetic determinants of endophytism in the Arabidopsis root mycobiome.</title>
        <authorList>
            <person name="Mesny F."/>
            <person name="Miyauchi S."/>
            <person name="Thiergart T."/>
            <person name="Pickel B."/>
            <person name="Atanasova L."/>
            <person name="Karlsson M."/>
            <person name="Huettel B."/>
            <person name="Barry K.W."/>
            <person name="Haridas S."/>
            <person name="Chen C."/>
            <person name="Bauer D."/>
            <person name="Andreopoulos W."/>
            <person name="Pangilinan J."/>
            <person name="LaButti K."/>
            <person name="Riley R."/>
            <person name="Lipzen A."/>
            <person name="Clum A."/>
            <person name="Drula E."/>
            <person name="Henrissat B."/>
            <person name="Kohler A."/>
            <person name="Grigoriev I.V."/>
            <person name="Martin F.M."/>
            <person name="Hacquard S."/>
        </authorList>
    </citation>
    <scope>NUCLEOTIDE SEQUENCE</scope>
    <source>
        <strain evidence="3">MPI-CAGE-CH-0235</strain>
    </source>
</reference>
<organism evidence="3 4">
    <name type="scientific">Stachybotrys elegans</name>
    <dbReference type="NCBI Taxonomy" id="80388"/>
    <lineage>
        <taxon>Eukaryota</taxon>
        <taxon>Fungi</taxon>
        <taxon>Dikarya</taxon>
        <taxon>Ascomycota</taxon>
        <taxon>Pezizomycotina</taxon>
        <taxon>Sordariomycetes</taxon>
        <taxon>Hypocreomycetidae</taxon>
        <taxon>Hypocreales</taxon>
        <taxon>Stachybotryaceae</taxon>
        <taxon>Stachybotrys</taxon>
    </lineage>
</organism>
<dbReference type="PANTHER" id="PTHR38402:SF1">
    <property type="entry name" value="MITOCHONDRIAL OUTER MEMBRANE PROTEIN OM14"/>
    <property type="match status" value="1"/>
</dbReference>
<dbReference type="GO" id="GO:0005741">
    <property type="term" value="C:mitochondrial outer membrane"/>
    <property type="evidence" value="ECO:0007669"/>
    <property type="project" value="InterPro"/>
</dbReference>
<dbReference type="GO" id="GO:1990593">
    <property type="term" value="F:nascent polypeptide-associated complex binding"/>
    <property type="evidence" value="ECO:0007669"/>
    <property type="project" value="InterPro"/>
</dbReference>
<keyword evidence="2" id="KW-0812">Transmembrane</keyword>
<dbReference type="EMBL" id="JAGPNK010000003">
    <property type="protein sequence ID" value="KAH7324833.1"/>
    <property type="molecule type" value="Genomic_DNA"/>
</dbReference>
<feature type="region of interest" description="Disordered" evidence="1">
    <location>
        <begin position="77"/>
        <end position="101"/>
    </location>
</feature>
<comment type="caution">
    <text evidence="3">The sequence shown here is derived from an EMBL/GenBank/DDBJ whole genome shotgun (WGS) entry which is preliminary data.</text>
</comment>
<feature type="transmembrane region" description="Helical" evidence="2">
    <location>
        <begin position="125"/>
        <end position="146"/>
    </location>
</feature>
<keyword evidence="2" id="KW-0472">Membrane</keyword>
<accession>A0A8K0SW89</accession>
<sequence>MSYADIASRGPKQTPEEVRWFSAAPELIAAAAPQPPQVVTNESASTASLIDVDLPSVHTVSSDFLEQEIQTETQAQRLEREAEAEAARAKAKAEQAKKAASRKAHKADNWLAAQFSKLSDSSANALVLANTAAVVGISSLMGWKAWGLYDKGRLTWQNVGIGAAILGGVGVFEAVVARGLYRGKSS</sequence>
<dbReference type="InterPro" id="IPR039454">
    <property type="entry name" value="OM14"/>
</dbReference>
<dbReference type="AlphaFoldDB" id="A0A8K0SW89"/>
<evidence type="ECO:0000313" key="3">
    <source>
        <dbReference type="EMBL" id="KAH7324833.1"/>
    </source>
</evidence>
<evidence type="ECO:0000313" key="4">
    <source>
        <dbReference type="Proteomes" id="UP000813444"/>
    </source>
</evidence>
<dbReference type="GO" id="GO:0006626">
    <property type="term" value="P:protein targeting to mitochondrion"/>
    <property type="evidence" value="ECO:0007669"/>
    <property type="project" value="TreeGrafter"/>
</dbReference>
<dbReference type="PANTHER" id="PTHR38402">
    <property type="entry name" value="MITOCHONDRIAL OUTER MEMBRANE PROTEIN OM14"/>
    <property type="match status" value="1"/>
</dbReference>
<proteinExistence type="predicted"/>
<dbReference type="OrthoDB" id="20198at2759"/>
<name>A0A8K0SW89_9HYPO</name>
<keyword evidence="2" id="KW-1133">Transmembrane helix</keyword>
<gene>
    <name evidence="3" type="ORF">B0I35DRAFT_170858</name>
</gene>
<feature type="compositionally biased region" description="Basic and acidic residues" evidence="1">
    <location>
        <begin position="77"/>
        <end position="97"/>
    </location>
</feature>
<evidence type="ECO:0008006" key="5">
    <source>
        <dbReference type="Google" id="ProtNLM"/>
    </source>
</evidence>
<dbReference type="Proteomes" id="UP000813444">
    <property type="component" value="Unassembled WGS sequence"/>
</dbReference>
<evidence type="ECO:0000256" key="2">
    <source>
        <dbReference type="SAM" id="Phobius"/>
    </source>
</evidence>
<evidence type="ECO:0000256" key="1">
    <source>
        <dbReference type="SAM" id="MobiDB-lite"/>
    </source>
</evidence>
<feature type="transmembrane region" description="Helical" evidence="2">
    <location>
        <begin position="158"/>
        <end position="181"/>
    </location>
</feature>
<protein>
    <recommendedName>
        <fullName evidence="5">Mitochondrial outer membrane protein OM14 C-terminal domain-containing protein</fullName>
    </recommendedName>
</protein>
<keyword evidence="4" id="KW-1185">Reference proteome</keyword>